<evidence type="ECO:0000256" key="1">
    <source>
        <dbReference type="SAM" id="Phobius"/>
    </source>
</evidence>
<evidence type="ECO:0000313" key="3">
    <source>
        <dbReference type="Proteomes" id="UP000031982"/>
    </source>
</evidence>
<organism evidence="2 3">
    <name type="scientific">Bacillus badius</name>
    <dbReference type="NCBI Taxonomy" id="1455"/>
    <lineage>
        <taxon>Bacteria</taxon>
        <taxon>Bacillati</taxon>
        <taxon>Bacillota</taxon>
        <taxon>Bacilli</taxon>
        <taxon>Bacillales</taxon>
        <taxon>Bacillaceae</taxon>
        <taxon>Pseudobacillus</taxon>
    </lineage>
</organism>
<comment type="caution">
    <text evidence="2">The sequence shown here is derived from an EMBL/GenBank/DDBJ whole genome shotgun (WGS) entry which is preliminary data.</text>
</comment>
<feature type="transmembrane region" description="Helical" evidence="1">
    <location>
        <begin position="229"/>
        <end position="250"/>
    </location>
</feature>
<proteinExistence type="predicted"/>
<protein>
    <submittedName>
        <fullName evidence="2">Permease of the drug/metabolite transporter (DMT) superfamily</fullName>
    </submittedName>
</protein>
<dbReference type="EMBL" id="JXLP01000003">
    <property type="protein sequence ID" value="KIL79423.1"/>
    <property type="molecule type" value="Genomic_DNA"/>
</dbReference>
<evidence type="ECO:0000313" key="2">
    <source>
        <dbReference type="EMBL" id="KIL79423.1"/>
    </source>
</evidence>
<keyword evidence="1" id="KW-1133">Transmembrane helix</keyword>
<feature type="transmembrane region" description="Helical" evidence="1">
    <location>
        <begin position="133"/>
        <end position="155"/>
    </location>
</feature>
<dbReference type="Proteomes" id="UP000031982">
    <property type="component" value="Unassembled WGS sequence"/>
</dbReference>
<gene>
    <name evidence="2" type="ORF">SD77_3289</name>
</gene>
<sequence>MKLKENGHFFSKRRGNFCYKIIRRDNNLVKEAVHMNAAHVSQPKWKWFIILSAVIVLSNFYAHRLLPLSENDRQWAAAGSLVDFVLVLPLLAYLFVFRRKRQVVPVIGVALSGYFAAKAIIPQAHLAGMEWVGWLLLAGEAALFAAEIWIIVRLVKTIRSIRRKVDATEGAVTPALTVWHEAEAAFSENRLAKVIISEWMMWKFAVTSWRQKAPESNRHFTAHRRTSVLAFRIMLIHAIILETVGVHWLIHSWSPVLAWIMAVLNIYAVFFFLGEIQAIRLNRVTVEPDKITIPMGLTKRVVAEKDHILSVRWIEEGEYNPKDQTAFHGIYTDMEKGKPQIVIELDRPATVHYIYGFAKKADTIYLCLDQPSEFLEAAEAEGFKHTSQKGDG</sequence>
<feature type="transmembrane region" description="Helical" evidence="1">
    <location>
        <begin position="256"/>
        <end position="273"/>
    </location>
</feature>
<reference evidence="2 3" key="1">
    <citation type="submission" date="2015-01" db="EMBL/GenBank/DDBJ databases">
        <title>Genome Assembly of Bacillus badius MTCC 1458.</title>
        <authorList>
            <person name="Verma A."/>
            <person name="Khatri I."/>
            <person name="Mual P."/>
            <person name="Subramanian S."/>
            <person name="Krishnamurthi S."/>
        </authorList>
    </citation>
    <scope>NUCLEOTIDE SEQUENCE [LARGE SCALE GENOMIC DNA]</scope>
    <source>
        <strain evidence="2 3">MTCC 1458</strain>
    </source>
</reference>
<feature type="transmembrane region" description="Helical" evidence="1">
    <location>
        <begin position="103"/>
        <end position="121"/>
    </location>
</feature>
<keyword evidence="3" id="KW-1185">Reference proteome</keyword>
<feature type="transmembrane region" description="Helical" evidence="1">
    <location>
        <begin position="45"/>
        <end position="63"/>
    </location>
</feature>
<feature type="transmembrane region" description="Helical" evidence="1">
    <location>
        <begin position="75"/>
        <end position="96"/>
    </location>
</feature>
<keyword evidence="1" id="KW-0472">Membrane</keyword>
<keyword evidence="1" id="KW-0812">Transmembrane</keyword>
<accession>A0ABR5AXH7</accession>
<name>A0ABR5AXH7_BACBA</name>